<accession>A0ABT1SK46</accession>
<comment type="function">
    <text evidence="3 14 16">Endonuclease that specifically degrades the RNA of RNA-DNA hybrids.</text>
</comment>
<comment type="cofactor">
    <cofactor evidence="2">
        <name>Mg(2+)</name>
        <dbReference type="ChEBI" id="CHEBI:18420"/>
    </cofactor>
</comment>
<feature type="domain" description="RNase H type-2" evidence="17">
    <location>
        <begin position="17"/>
        <end position="204"/>
    </location>
</feature>
<evidence type="ECO:0000256" key="13">
    <source>
        <dbReference type="ARBA" id="ARBA00023211"/>
    </source>
</evidence>
<dbReference type="InterPro" id="IPR024567">
    <property type="entry name" value="RNase_HII/HIII_dom"/>
</dbReference>
<evidence type="ECO:0000256" key="10">
    <source>
        <dbReference type="ARBA" id="ARBA00022723"/>
    </source>
</evidence>
<keyword evidence="11 14" id="KW-0255">Endonuclease</keyword>
<keyword evidence="8 14" id="KW-0963">Cytoplasm</keyword>
<dbReference type="Proteomes" id="UP001524435">
    <property type="component" value="Unassembled WGS sequence"/>
</dbReference>
<proteinExistence type="inferred from homology"/>
<dbReference type="NCBIfam" id="NF000594">
    <property type="entry name" value="PRK00015.1-1"/>
    <property type="match status" value="1"/>
</dbReference>
<dbReference type="InterPro" id="IPR001352">
    <property type="entry name" value="RNase_HII/HIII"/>
</dbReference>
<dbReference type="InterPro" id="IPR022898">
    <property type="entry name" value="RNase_HII"/>
</dbReference>
<dbReference type="RefSeq" id="WP_256197350.1">
    <property type="nucleotide sequence ID" value="NZ_CALVCM010000001.1"/>
</dbReference>
<evidence type="ECO:0000256" key="14">
    <source>
        <dbReference type="HAMAP-Rule" id="MF_00052"/>
    </source>
</evidence>
<dbReference type="Pfam" id="PF01351">
    <property type="entry name" value="RNase_HII"/>
    <property type="match status" value="1"/>
</dbReference>
<dbReference type="EC" id="3.1.26.4" evidence="6 14"/>
<keyword evidence="12 14" id="KW-0378">Hydrolase</keyword>
<dbReference type="Gene3D" id="3.30.420.10">
    <property type="entry name" value="Ribonuclease H-like superfamily/Ribonuclease H"/>
    <property type="match status" value="1"/>
</dbReference>
<dbReference type="PROSITE" id="PS51975">
    <property type="entry name" value="RNASE_H_2"/>
    <property type="match status" value="1"/>
</dbReference>
<dbReference type="PANTHER" id="PTHR10954:SF18">
    <property type="entry name" value="RIBONUCLEASE HII"/>
    <property type="match status" value="1"/>
</dbReference>
<dbReference type="NCBIfam" id="NF000595">
    <property type="entry name" value="PRK00015.1-3"/>
    <property type="match status" value="1"/>
</dbReference>
<dbReference type="EMBL" id="JANGCH010000002">
    <property type="protein sequence ID" value="MCQ5121030.1"/>
    <property type="molecule type" value="Genomic_DNA"/>
</dbReference>
<dbReference type="InterPro" id="IPR012337">
    <property type="entry name" value="RNaseH-like_sf"/>
</dbReference>
<evidence type="ECO:0000256" key="12">
    <source>
        <dbReference type="ARBA" id="ARBA00022801"/>
    </source>
</evidence>
<comment type="subcellular location">
    <subcellularLocation>
        <location evidence="4 14">Cytoplasm</location>
    </subcellularLocation>
</comment>
<evidence type="ECO:0000256" key="16">
    <source>
        <dbReference type="RuleBase" id="RU003515"/>
    </source>
</evidence>
<evidence type="ECO:0000313" key="19">
    <source>
        <dbReference type="Proteomes" id="UP001524435"/>
    </source>
</evidence>
<evidence type="ECO:0000256" key="6">
    <source>
        <dbReference type="ARBA" id="ARBA00012180"/>
    </source>
</evidence>
<evidence type="ECO:0000256" key="11">
    <source>
        <dbReference type="ARBA" id="ARBA00022759"/>
    </source>
</evidence>
<evidence type="ECO:0000256" key="2">
    <source>
        <dbReference type="ARBA" id="ARBA00001946"/>
    </source>
</evidence>
<comment type="cofactor">
    <cofactor evidence="14 15">
        <name>Mn(2+)</name>
        <dbReference type="ChEBI" id="CHEBI:29035"/>
    </cofactor>
    <cofactor evidence="14 15">
        <name>Mg(2+)</name>
        <dbReference type="ChEBI" id="CHEBI:18420"/>
    </cofactor>
    <text evidence="14 15">Manganese or magnesium. Binds 1 divalent metal ion per monomer in the absence of substrate. May bind a second metal ion after substrate binding.</text>
</comment>
<comment type="similarity">
    <text evidence="5 14 16">Belongs to the RNase HII family.</text>
</comment>
<name>A0ABT1SK46_9FIRM</name>
<gene>
    <name evidence="14" type="primary">rnhB</name>
    <name evidence="18" type="ORF">NE663_01985</name>
</gene>
<keyword evidence="10 14" id="KW-0479">Metal-binding</keyword>
<evidence type="ECO:0000256" key="9">
    <source>
        <dbReference type="ARBA" id="ARBA00022722"/>
    </source>
</evidence>
<feature type="binding site" evidence="14 15">
    <location>
        <position position="23"/>
    </location>
    <ligand>
        <name>a divalent metal cation</name>
        <dbReference type="ChEBI" id="CHEBI:60240"/>
    </ligand>
</feature>
<evidence type="ECO:0000256" key="1">
    <source>
        <dbReference type="ARBA" id="ARBA00000077"/>
    </source>
</evidence>
<dbReference type="GO" id="GO:0004523">
    <property type="term" value="F:RNA-DNA hybrid ribonuclease activity"/>
    <property type="evidence" value="ECO:0007669"/>
    <property type="project" value="UniProtKB-EC"/>
</dbReference>
<evidence type="ECO:0000313" key="18">
    <source>
        <dbReference type="EMBL" id="MCQ5121030.1"/>
    </source>
</evidence>
<reference evidence="18 19" key="1">
    <citation type="submission" date="2022-06" db="EMBL/GenBank/DDBJ databases">
        <title>Isolation of gut microbiota from human fecal samples.</title>
        <authorList>
            <person name="Pamer E.G."/>
            <person name="Barat B."/>
            <person name="Waligurski E."/>
            <person name="Medina S."/>
            <person name="Paddock L."/>
            <person name="Mostad J."/>
        </authorList>
    </citation>
    <scope>NUCLEOTIDE SEQUENCE [LARGE SCALE GENOMIC DNA]</scope>
    <source>
        <strain evidence="18 19">DFI.6.1</strain>
    </source>
</reference>
<feature type="binding site" evidence="14 15">
    <location>
        <position position="113"/>
    </location>
    <ligand>
        <name>a divalent metal cation</name>
        <dbReference type="ChEBI" id="CHEBI:60240"/>
    </ligand>
</feature>
<keyword evidence="13 14" id="KW-0464">Manganese</keyword>
<keyword evidence="19" id="KW-1185">Reference proteome</keyword>
<evidence type="ECO:0000256" key="15">
    <source>
        <dbReference type="PROSITE-ProRule" id="PRU01319"/>
    </source>
</evidence>
<keyword evidence="9 14" id="KW-0540">Nuclease</keyword>
<evidence type="ECO:0000256" key="3">
    <source>
        <dbReference type="ARBA" id="ARBA00004065"/>
    </source>
</evidence>
<evidence type="ECO:0000256" key="5">
    <source>
        <dbReference type="ARBA" id="ARBA00007383"/>
    </source>
</evidence>
<organism evidence="18 19">
    <name type="scientific">Massilicoli timonensis</name>
    <dbReference type="NCBI Taxonomy" id="2015901"/>
    <lineage>
        <taxon>Bacteria</taxon>
        <taxon>Bacillati</taxon>
        <taxon>Bacillota</taxon>
        <taxon>Erysipelotrichia</taxon>
        <taxon>Erysipelotrichales</taxon>
        <taxon>Erysipelotrichaceae</taxon>
        <taxon>Massilicoli</taxon>
    </lineage>
</organism>
<evidence type="ECO:0000256" key="8">
    <source>
        <dbReference type="ARBA" id="ARBA00022490"/>
    </source>
</evidence>
<dbReference type="SUPFAM" id="SSF53098">
    <property type="entry name" value="Ribonuclease H-like"/>
    <property type="match status" value="1"/>
</dbReference>
<dbReference type="HAMAP" id="MF_00052_B">
    <property type="entry name" value="RNase_HII_B"/>
    <property type="match status" value="1"/>
</dbReference>
<evidence type="ECO:0000256" key="7">
    <source>
        <dbReference type="ARBA" id="ARBA00019179"/>
    </source>
</evidence>
<feature type="binding site" evidence="14 15">
    <location>
        <position position="24"/>
    </location>
    <ligand>
        <name>a divalent metal cation</name>
        <dbReference type="ChEBI" id="CHEBI:60240"/>
    </ligand>
</feature>
<comment type="caution">
    <text evidence="18">The sequence shown here is derived from an EMBL/GenBank/DDBJ whole genome shotgun (WGS) entry which is preliminary data.</text>
</comment>
<dbReference type="InterPro" id="IPR036397">
    <property type="entry name" value="RNaseH_sf"/>
</dbReference>
<sequence length="209" mass="23531">METANQYEQAWWGNGKRRIVGIDEAGRGPIAGPLVVAGVIFPVGYHHEAIYDSKKVSEKKREALYEVILHDALAYHIEIVDPETIDRKNIYRATQDAMQHITEILACDGVLTDAMPLPACEKDVLAIVKGDQQSVSIAAASILAKVTRDRIMYAYDEQYPQYGFAKHKGYPTKAHLEALRQYGVLDFYRHSYGPVAKMDQLQMDLAFDD</sequence>
<evidence type="ECO:0000259" key="17">
    <source>
        <dbReference type="PROSITE" id="PS51975"/>
    </source>
</evidence>
<comment type="catalytic activity">
    <reaction evidence="1 14 15 16">
        <text>Endonucleolytic cleavage to 5'-phosphomonoester.</text>
        <dbReference type="EC" id="3.1.26.4"/>
    </reaction>
</comment>
<dbReference type="CDD" id="cd07182">
    <property type="entry name" value="RNase_HII_bacteria_HII_like"/>
    <property type="match status" value="1"/>
</dbReference>
<protein>
    <recommendedName>
        <fullName evidence="7 14">Ribonuclease HII</fullName>
        <shortName evidence="14">RNase HII</shortName>
        <ecNumber evidence="6 14">3.1.26.4</ecNumber>
    </recommendedName>
</protein>
<evidence type="ECO:0000256" key="4">
    <source>
        <dbReference type="ARBA" id="ARBA00004496"/>
    </source>
</evidence>
<dbReference type="PANTHER" id="PTHR10954">
    <property type="entry name" value="RIBONUCLEASE H2 SUBUNIT A"/>
    <property type="match status" value="1"/>
</dbReference>